<dbReference type="InterPro" id="IPR016181">
    <property type="entry name" value="Acyl_CoA_acyltransferase"/>
</dbReference>
<organism evidence="2 3">
    <name type="scientific">Tumebacillus avium</name>
    <dbReference type="NCBI Taxonomy" id="1903704"/>
    <lineage>
        <taxon>Bacteria</taxon>
        <taxon>Bacillati</taxon>
        <taxon>Bacillota</taxon>
        <taxon>Bacilli</taxon>
        <taxon>Bacillales</taxon>
        <taxon>Alicyclobacillaceae</taxon>
        <taxon>Tumebacillus</taxon>
    </lineage>
</organism>
<dbReference type="AlphaFoldDB" id="A0A1Y0IHW1"/>
<dbReference type="PANTHER" id="PTHR43415">
    <property type="entry name" value="SPERMIDINE N(1)-ACETYLTRANSFERASE"/>
    <property type="match status" value="1"/>
</dbReference>
<dbReference type="Proteomes" id="UP000195437">
    <property type="component" value="Chromosome"/>
</dbReference>
<name>A0A1Y0IHW1_9BACL</name>
<evidence type="ECO:0000313" key="3">
    <source>
        <dbReference type="Proteomes" id="UP000195437"/>
    </source>
</evidence>
<evidence type="ECO:0000259" key="1">
    <source>
        <dbReference type="PROSITE" id="PS51186"/>
    </source>
</evidence>
<proteinExistence type="predicted"/>
<protein>
    <recommendedName>
        <fullName evidence="1">N-acetyltransferase domain-containing protein</fullName>
    </recommendedName>
</protein>
<dbReference type="PROSITE" id="PS51186">
    <property type="entry name" value="GNAT"/>
    <property type="match status" value="1"/>
</dbReference>
<dbReference type="CDD" id="cd04301">
    <property type="entry name" value="NAT_SF"/>
    <property type="match status" value="1"/>
</dbReference>
<accession>A0A1Y0IHW1</accession>
<gene>
    <name evidence="2" type="ORF">CBW65_02740</name>
</gene>
<reference evidence="3" key="1">
    <citation type="submission" date="2017-05" db="EMBL/GenBank/DDBJ databases">
        <authorList>
            <person name="Sung H."/>
        </authorList>
    </citation>
    <scope>NUCLEOTIDE SEQUENCE [LARGE SCALE GENOMIC DNA]</scope>
    <source>
        <strain evidence="3">AR23208</strain>
    </source>
</reference>
<dbReference type="GO" id="GO:0016747">
    <property type="term" value="F:acyltransferase activity, transferring groups other than amino-acyl groups"/>
    <property type="evidence" value="ECO:0007669"/>
    <property type="project" value="InterPro"/>
</dbReference>
<dbReference type="Gene3D" id="3.40.630.30">
    <property type="match status" value="1"/>
</dbReference>
<feature type="domain" description="N-acetyltransferase" evidence="1">
    <location>
        <begin position="15"/>
        <end position="181"/>
    </location>
</feature>
<dbReference type="PANTHER" id="PTHR43415:SF3">
    <property type="entry name" value="GNAT-FAMILY ACETYLTRANSFERASE"/>
    <property type="match status" value="1"/>
</dbReference>
<dbReference type="KEGG" id="tum:CBW65_02740"/>
<dbReference type="RefSeq" id="WP_087455480.1">
    <property type="nucleotide sequence ID" value="NZ_CP021434.1"/>
</dbReference>
<dbReference type="EMBL" id="CP021434">
    <property type="protein sequence ID" value="ARU60092.1"/>
    <property type="molecule type" value="Genomic_DNA"/>
</dbReference>
<sequence length="181" mass="20286">MDTTRTHQLKDGRTLTIREAAPDDAAAIVAYLQQVPYESPYLGFGPGEFTTTVEQEVAIIEDHIQSDNKIFLIGLIDGEIASVNNFAGGHRQRSRHVGEFGITVREKYWGHGIASHMLTLLLDWAKSTGIVRKINLVTRVDNHGAIHVYKKLGFVQEGVHRRSMYLDGTFYDAIFMGIDID</sequence>
<evidence type="ECO:0000313" key="2">
    <source>
        <dbReference type="EMBL" id="ARU60092.1"/>
    </source>
</evidence>
<keyword evidence="3" id="KW-1185">Reference proteome</keyword>
<dbReference type="SUPFAM" id="SSF55729">
    <property type="entry name" value="Acyl-CoA N-acyltransferases (Nat)"/>
    <property type="match status" value="1"/>
</dbReference>
<dbReference type="Pfam" id="PF00583">
    <property type="entry name" value="Acetyltransf_1"/>
    <property type="match status" value="1"/>
</dbReference>
<dbReference type="InterPro" id="IPR000182">
    <property type="entry name" value="GNAT_dom"/>
</dbReference>
<dbReference type="OrthoDB" id="9802340at2"/>